<protein>
    <recommendedName>
        <fullName evidence="12">Cardiolipin synthase</fullName>
        <ecNumber evidence="12">2.7.8.-</ecNumber>
    </recommendedName>
</protein>
<dbReference type="NCBIfam" id="TIGR04265">
    <property type="entry name" value="bac_cardiolipin"/>
    <property type="match status" value="1"/>
</dbReference>
<gene>
    <name evidence="15" type="ORF">CLV52_0468</name>
</gene>
<dbReference type="InterPro" id="IPR027379">
    <property type="entry name" value="CLS_N"/>
</dbReference>
<dbReference type="PANTHER" id="PTHR21248">
    <property type="entry name" value="CARDIOLIPIN SYNTHASE"/>
    <property type="match status" value="1"/>
</dbReference>
<keyword evidence="16" id="KW-1185">Reference proteome</keyword>
<dbReference type="InterPro" id="IPR022924">
    <property type="entry name" value="Cardiolipin_synthase"/>
</dbReference>
<keyword evidence="8" id="KW-0443">Lipid metabolism</keyword>
<evidence type="ECO:0000256" key="9">
    <source>
        <dbReference type="ARBA" id="ARBA00023136"/>
    </source>
</evidence>
<evidence type="ECO:0000256" key="1">
    <source>
        <dbReference type="ARBA" id="ARBA00004651"/>
    </source>
</evidence>
<evidence type="ECO:0000256" key="8">
    <source>
        <dbReference type="ARBA" id="ARBA00023098"/>
    </source>
</evidence>
<dbReference type="GO" id="GO:0005886">
    <property type="term" value="C:plasma membrane"/>
    <property type="evidence" value="ECO:0007669"/>
    <property type="project" value="UniProtKB-SubCell"/>
</dbReference>
<dbReference type="SMART" id="SM00155">
    <property type="entry name" value="PLDc"/>
    <property type="match status" value="2"/>
</dbReference>
<dbReference type="PROSITE" id="PS50035">
    <property type="entry name" value="PLD"/>
    <property type="match status" value="2"/>
</dbReference>
<proteinExistence type="predicted"/>
<comment type="subcellular location">
    <subcellularLocation>
        <location evidence="1">Cell membrane</location>
        <topology evidence="1">Multi-pass membrane protein</topology>
    </subcellularLocation>
</comment>
<feature type="domain" description="PLD phosphodiesterase" evidence="14">
    <location>
        <begin position="401"/>
        <end position="428"/>
    </location>
</feature>
<dbReference type="EMBL" id="SOAM01000001">
    <property type="protein sequence ID" value="TDS79922.1"/>
    <property type="molecule type" value="Genomic_DNA"/>
</dbReference>
<name>A0A4R7FQ73_9MICO</name>
<organism evidence="15 16">
    <name type="scientific">Amnibacterium kyonggiense</name>
    <dbReference type="NCBI Taxonomy" id="595671"/>
    <lineage>
        <taxon>Bacteria</taxon>
        <taxon>Bacillati</taxon>
        <taxon>Actinomycetota</taxon>
        <taxon>Actinomycetes</taxon>
        <taxon>Micrococcales</taxon>
        <taxon>Microbacteriaceae</taxon>
        <taxon>Amnibacterium</taxon>
    </lineage>
</organism>
<evidence type="ECO:0000259" key="14">
    <source>
        <dbReference type="PROSITE" id="PS50035"/>
    </source>
</evidence>
<evidence type="ECO:0000313" key="15">
    <source>
        <dbReference type="EMBL" id="TDS79922.1"/>
    </source>
</evidence>
<evidence type="ECO:0000313" key="16">
    <source>
        <dbReference type="Proteomes" id="UP000295344"/>
    </source>
</evidence>
<sequence length="488" mass="54700">MLDWISGAIPTAVLIVIEVVLLVVAVAVAPINRRPSSALAWIILIVVLPLVGLLLFALIGSSKLPRARRDKQRTMNERIEARARTVEHVTDSHGAPSWLAPIARLNREMGAMPLIDGNTAELLPHFDEQLAALVEAIDSAERFLHVEFYVLALDDTTRPFFAALERAVGRDVEVRVLVDHLGSFQYPGFRRAKRELTRIGAEWHLMLPVQPLRGRWQRPDLRNHRKLMIVDGRVAFVGSLNIIDPSYEKWGNRRRGLQWRDILARVHGPIVQEIEALFATDWFSETDRIPGSTAMDAVADDDDPTTLLAQIAPSGPAFESENNLALFNSLLYAAQHRVSITSPYFVPDESLLAAIETAARRGVAVELFVGEIGDQFFVFHAQHSYYTELLLAGVRIYEYAAPTILHAKHMTVDDLVSVVGSSNMDIRSFQLDLELMMLVSGRSFTDELRAVEDEYRSKSKELTLEAWQGRSRFHAFVDGIARLTSAVQ</sequence>
<evidence type="ECO:0000256" key="4">
    <source>
        <dbReference type="ARBA" id="ARBA00022679"/>
    </source>
</evidence>
<dbReference type="SUPFAM" id="SSF56024">
    <property type="entry name" value="Phospholipase D/nuclease"/>
    <property type="match status" value="2"/>
</dbReference>
<comment type="caution">
    <text evidence="15">The sequence shown here is derived from an EMBL/GenBank/DDBJ whole genome shotgun (WGS) entry which is preliminary data.</text>
</comment>
<dbReference type="Gene3D" id="3.30.870.10">
    <property type="entry name" value="Endonuclease Chain A"/>
    <property type="match status" value="2"/>
</dbReference>
<evidence type="ECO:0000256" key="6">
    <source>
        <dbReference type="ARBA" id="ARBA00022737"/>
    </source>
</evidence>
<dbReference type="OrthoDB" id="9762009at2"/>
<keyword evidence="7 13" id="KW-1133">Transmembrane helix</keyword>
<keyword evidence="3" id="KW-0444">Lipid biosynthesis</keyword>
<dbReference type="RefSeq" id="WP_133764481.1">
    <property type="nucleotide sequence ID" value="NZ_BAAARP010000001.1"/>
</dbReference>
<evidence type="ECO:0000256" key="11">
    <source>
        <dbReference type="ARBA" id="ARBA00023264"/>
    </source>
</evidence>
<reference evidence="15 16" key="1">
    <citation type="submission" date="2019-03" db="EMBL/GenBank/DDBJ databases">
        <title>Genomic Encyclopedia of Archaeal and Bacterial Type Strains, Phase II (KMG-II): from individual species to whole genera.</title>
        <authorList>
            <person name="Goeker M."/>
        </authorList>
    </citation>
    <scope>NUCLEOTIDE SEQUENCE [LARGE SCALE GENOMIC DNA]</scope>
    <source>
        <strain evidence="15 16">DSM 24782</strain>
    </source>
</reference>
<dbReference type="Pfam" id="PF13091">
    <property type="entry name" value="PLDc_2"/>
    <property type="match status" value="2"/>
</dbReference>
<feature type="domain" description="PLD phosphodiesterase" evidence="14">
    <location>
        <begin position="219"/>
        <end position="246"/>
    </location>
</feature>
<keyword evidence="10" id="KW-0594">Phospholipid biosynthesis</keyword>
<evidence type="ECO:0000256" key="10">
    <source>
        <dbReference type="ARBA" id="ARBA00023209"/>
    </source>
</evidence>
<dbReference type="EC" id="2.7.8.-" evidence="12"/>
<evidence type="ECO:0000256" key="2">
    <source>
        <dbReference type="ARBA" id="ARBA00022475"/>
    </source>
</evidence>
<keyword evidence="6" id="KW-0677">Repeat</keyword>
<dbReference type="Pfam" id="PF13396">
    <property type="entry name" value="PLDc_N"/>
    <property type="match status" value="1"/>
</dbReference>
<evidence type="ECO:0000256" key="12">
    <source>
        <dbReference type="NCBIfam" id="TIGR04265"/>
    </source>
</evidence>
<dbReference type="InterPro" id="IPR001736">
    <property type="entry name" value="PLipase_D/transphosphatidylase"/>
</dbReference>
<keyword evidence="5 13" id="KW-0812">Transmembrane</keyword>
<evidence type="ECO:0000256" key="13">
    <source>
        <dbReference type="SAM" id="Phobius"/>
    </source>
</evidence>
<accession>A0A4R7FQ73</accession>
<dbReference type="InterPro" id="IPR025202">
    <property type="entry name" value="PLD-like_dom"/>
</dbReference>
<keyword evidence="2" id="KW-1003">Cell membrane</keyword>
<dbReference type="GO" id="GO:0032049">
    <property type="term" value="P:cardiolipin biosynthetic process"/>
    <property type="evidence" value="ECO:0007669"/>
    <property type="project" value="UniProtKB-UniRule"/>
</dbReference>
<evidence type="ECO:0000256" key="7">
    <source>
        <dbReference type="ARBA" id="ARBA00022989"/>
    </source>
</evidence>
<dbReference type="PANTHER" id="PTHR21248:SF22">
    <property type="entry name" value="PHOSPHOLIPASE D"/>
    <property type="match status" value="1"/>
</dbReference>
<keyword evidence="4" id="KW-0808">Transferase</keyword>
<feature type="transmembrane region" description="Helical" evidence="13">
    <location>
        <begin position="12"/>
        <end position="32"/>
    </location>
</feature>
<keyword evidence="11" id="KW-1208">Phospholipid metabolism</keyword>
<keyword evidence="9 13" id="KW-0472">Membrane</keyword>
<dbReference type="Proteomes" id="UP000295344">
    <property type="component" value="Unassembled WGS sequence"/>
</dbReference>
<dbReference type="AlphaFoldDB" id="A0A4R7FQ73"/>
<evidence type="ECO:0000256" key="3">
    <source>
        <dbReference type="ARBA" id="ARBA00022516"/>
    </source>
</evidence>
<evidence type="ECO:0000256" key="5">
    <source>
        <dbReference type="ARBA" id="ARBA00022692"/>
    </source>
</evidence>
<dbReference type="GO" id="GO:0008808">
    <property type="term" value="F:cardiolipin synthase activity"/>
    <property type="evidence" value="ECO:0007669"/>
    <property type="project" value="UniProtKB-UniRule"/>
</dbReference>
<feature type="transmembrane region" description="Helical" evidence="13">
    <location>
        <begin position="38"/>
        <end position="59"/>
    </location>
</feature>